<organism evidence="1 2">
    <name type="scientific">Novipirellula artificiosorum</name>
    <dbReference type="NCBI Taxonomy" id="2528016"/>
    <lineage>
        <taxon>Bacteria</taxon>
        <taxon>Pseudomonadati</taxon>
        <taxon>Planctomycetota</taxon>
        <taxon>Planctomycetia</taxon>
        <taxon>Pirellulales</taxon>
        <taxon>Pirellulaceae</taxon>
        <taxon>Novipirellula</taxon>
    </lineage>
</organism>
<protein>
    <submittedName>
        <fullName evidence="1">Uncharacterized protein</fullName>
    </submittedName>
</protein>
<dbReference type="RefSeq" id="WP_146531050.1">
    <property type="nucleotide sequence ID" value="NZ_SJPV01000018.1"/>
</dbReference>
<accession>A0A5C6D7E4</accession>
<keyword evidence="2" id="KW-1185">Reference proteome</keyword>
<dbReference type="EMBL" id="SJPV01000018">
    <property type="protein sequence ID" value="TWU31166.1"/>
    <property type="molecule type" value="Genomic_DNA"/>
</dbReference>
<comment type="caution">
    <text evidence="1">The sequence shown here is derived from an EMBL/GenBank/DDBJ whole genome shotgun (WGS) entry which is preliminary data.</text>
</comment>
<dbReference type="Proteomes" id="UP000319143">
    <property type="component" value="Unassembled WGS sequence"/>
</dbReference>
<reference evidence="1 2" key="1">
    <citation type="submission" date="2019-02" db="EMBL/GenBank/DDBJ databases">
        <title>Deep-cultivation of Planctomycetes and their phenomic and genomic characterization uncovers novel biology.</title>
        <authorList>
            <person name="Wiegand S."/>
            <person name="Jogler M."/>
            <person name="Boedeker C."/>
            <person name="Pinto D."/>
            <person name="Vollmers J."/>
            <person name="Rivas-Marin E."/>
            <person name="Kohn T."/>
            <person name="Peeters S.H."/>
            <person name="Heuer A."/>
            <person name="Rast P."/>
            <person name="Oberbeckmann S."/>
            <person name="Bunk B."/>
            <person name="Jeske O."/>
            <person name="Meyerdierks A."/>
            <person name="Storesund J.E."/>
            <person name="Kallscheuer N."/>
            <person name="Luecker S."/>
            <person name="Lage O.M."/>
            <person name="Pohl T."/>
            <person name="Merkel B.J."/>
            <person name="Hornburger P."/>
            <person name="Mueller R.-W."/>
            <person name="Bruemmer F."/>
            <person name="Labrenz M."/>
            <person name="Spormann A.M."/>
            <person name="Op Den Camp H."/>
            <person name="Overmann J."/>
            <person name="Amann R."/>
            <person name="Jetten M.S.M."/>
            <person name="Mascher T."/>
            <person name="Medema M.H."/>
            <person name="Devos D.P."/>
            <person name="Kaster A.-K."/>
            <person name="Ovreas L."/>
            <person name="Rohde M."/>
            <person name="Galperin M.Y."/>
            <person name="Jogler C."/>
        </authorList>
    </citation>
    <scope>NUCLEOTIDE SEQUENCE [LARGE SCALE GENOMIC DNA]</scope>
    <source>
        <strain evidence="1 2">Poly41</strain>
    </source>
</reference>
<evidence type="ECO:0000313" key="1">
    <source>
        <dbReference type="EMBL" id="TWU31166.1"/>
    </source>
</evidence>
<sequence>MTPSRQLVRVSIVCLVIAILEATAFSAPPLSDSRRQVIVQAAAERCDVFWDRIAQFEPDDRESCRRLFSTALAFCEARVHPERLDRLFDLATQMQDRDPASPGYGNLRWYWGDETVTDRNAVEFCMEDACLIWRRHRDWIPQPAREKLQLLIELGAQGCQRHRVPTSYTNIALLNASNLIQLGELLATAAVADDGYRRLEAMVMWTWQFGTHEYCSPTYYDPDLSGLMWIETYAERSSGRLQAAALTDLLWTDIAANWYAAAARIAGPQSRSYDYLHGLGGLQRTLWVNGWIDEKMPSPDSLLHSVLAQRSPAARLLQMSLDRYPRTVRQSWGESLSQSRTHQMYRDITLGTSGACYGKQDLPMTIDLPGSPEQTHCYFIADGREDPYGKKKYSAGSAGHMKALHLTPLWAGAQRGNDAIGVAVYRKQDLPASLVTNLQSHFVLRRQPDAIYVDGQTVDLTQTESGKSPNVSIRPAQGGTPLVLRYGTACLGIRVVYCRTQSNRQCEINLVDDGRQYGAMRLTVEHQDDTQSIEPAVAFWVRIGSELDEQQFQTWRRAFEQAEPVSVNTLGSDINVAVPGLDGLVSVKIRSPQNTPVVRLIPRPSVAVLELDAEDVGAPLLEKLECVKQFRARMDALEPIEVPEHAGVLWEAESGMRMSGACEQSDPLASGQRFLIQPELGSGANISGTSTWLLNVAREDDYRLWGRVLSPTKENDSFFLSIYDEAGQDIVATAAWHTGQASDWQWRVVMLEKSKTPAVLHLKRGIYRLVIASREPGTGLDQLFLSSSKDEDPSRLPK</sequence>
<dbReference type="OrthoDB" id="9813410at2"/>
<evidence type="ECO:0000313" key="2">
    <source>
        <dbReference type="Proteomes" id="UP000319143"/>
    </source>
</evidence>
<gene>
    <name evidence="1" type="ORF">Poly41_63570</name>
</gene>
<name>A0A5C6D7E4_9BACT</name>
<dbReference type="Gene3D" id="2.60.120.260">
    <property type="entry name" value="Galactose-binding domain-like"/>
    <property type="match status" value="1"/>
</dbReference>
<proteinExistence type="predicted"/>
<dbReference type="AlphaFoldDB" id="A0A5C6D7E4"/>